<evidence type="ECO:0000313" key="3">
    <source>
        <dbReference type="Proteomes" id="UP000030108"/>
    </source>
</evidence>
<protein>
    <submittedName>
        <fullName evidence="2">Kinase domain protein</fullName>
    </submittedName>
</protein>
<reference evidence="3" key="1">
    <citation type="journal article" date="2014" name="Genome Announc.">
        <title>Draft genome sequence of the plant-pathogenic soil fungus Rhizoctonia solani anastomosis group 3 strain Rhs1AP.</title>
        <authorList>
            <person name="Cubeta M.A."/>
            <person name="Thomas E."/>
            <person name="Dean R.A."/>
            <person name="Jabaji S."/>
            <person name="Neate S.M."/>
            <person name="Tavantzis S."/>
            <person name="Toda T."/>
            <person name="Vilgalys R."/>
            <person name="Bharathan N."/>
            <person name="Fedorova-Abrams N."/>
            <person name="Pakala S.B."/>
            <person name="Pakala S.M."/>
            <person name="Zafar N."/>
            <person name="Joardar V."/>
            <person name="Losada L."/>
            <person name="Nierman W.C."/>
        </authorList>
    </citation>
    <scope>NUCLEOTIDE SEQUENCE [LARGE SCALE GENOMIC DNA]</scope>
    <source>
        <strain evidence="3">AG-3</strain>
    </source>
</reference>
<proteinExistence type="predicted"/>
<gene>
    <name evidence="2" type="ORF">RSOL_152280</name>
</gene>
<evidence type="ECO:0000313" key="2">
    <source>
        <dbReference type="EMBL" id="EUC55993.1"/>
    </source>
</evidence>
<evidence type="ECO:0000259" key="1">
    <source>
        <dbReference type="Pfam" id="PF17667"/>
    </source>
</evidence>
<comment type="caution">
    <text evidence="2">The sequence shown here is derived from an EMBL/GenBank/DDBJ whole genome shotgun (WGS) entry which is preliminary data.</text>
</comment>
<dbReference type="InterPro" id="IPR040976">
    <property type="entry name" value="Pkinase_fungal"/>
</dbReference>
<dbReference type="PANTHER" id="PTHR38248:SF2">
    <property type="entry name" value="FUNK1 11"/>
    <property type="match status" value="1"/>
</dbReference>
<dbReference type="InterPro" id="IPR011009">
    <property type="entry name" value="Kinase-like_dom_sf"/>
</dbReference>
<sequence length="424" mass="48863">MVQRLVNGIAAGPFCALKDVWAHDDCTQEHNIIPETRKAQPDYAQHLLTPVDYGYVRHDLATALGPDNTHKTLRRQKLEPTRKVLHTQSLPMIRPTSKSQTSNLKSVPRNSIGSPEDFLNLPWRVAGPSKTYLSNDSRQHYRMVVKEIGEPVYSLRNFTDIFTTIQGGWKGLRAIHRGNLVYRDVSGGNILLVPASETLERRGVIMDLEYAKDIDDIRAPCDMRTGTVAFMPTEVTYMKHHTLANLRSFLRMNNPPSEDLGQKRAKVAPLPPFRHNSLHDMESMWWLCIWMMLRLVPSNVSGEQYFRNYWMVFFDPLIKDEFFRHATEFLEYTAHISIKPFTEIMNEWRDQLNILYFNSCKAQNALPGPLERIQIDDTTLQLAYDFGSENLKSLKAASMEVTTNFVTMTERHHQVPYDCASQTF</sequence>
<dbReference type="EMBL" id="JATN01000322">
    <property type="protein sequence ID" value="EUC55993.1"/>
    <property type="molecule type" value="Genomic_DNA"/>
</dbReference>
<dbReference type="PANTHER" id="PTHR38248">
    <property type="entry name" value="FUNK1 6"/>
    <property type="match status" value="1"/>
</dbReference>
<dbReference type="PROSITE" id="PS00109">
    <property type="entry name" value="PROTEIN_KINASE_TYR"/>
    <property type="match status" value="1"/>
</dbReference>
<keyword evidence="2" id="KW-0418">Kinase</keyword>
<organism evidence="2 3">
    <name type="scientific">Rhizoctonia solani AG-3 Rhs1AP</name>
    <dbReference type="NCBI Taxonomy" id="1086054"/>
    <lineage>
        <taxon>Eukaryota</taxon>
        <taxon>Fungi</taxon>
        <taxon>Dikarya</taxon>
        <taxon>Basidiomycota</taxon>
        <taxon>Agaricomycotina</taxon>
        <taxon>Agaricomycetes</taxon>
        <taxon>Cantharellales</taxon>
        <taxon>Ceratobasidiaceae</taxon>
        <taxon>Rhizoctonia</taxon>
    </lineage>
</organism>
<accession>X8J0V4</accession>
<dbReference type="Proteomes" id="UP000030108">
    <property type="component" value="Unassembled WGS sequence"/>
</dbReference>
<dbReference type="AlphaFoldDB" id="X8J0V4"/>
<dbReference type="OrthoDB" id="3271139at2759"/>
<name>X8J0V4_9AGAM</name>
<dbReference type="InterPro" id="IPR008266">
    <property type="entry name" value="Tyr_kinase_AS"/>
</dbReference>
<dbReference type="Gene3D" id="1.10.510.10">
    <property type="entry name" value="Transferase(Phosphotransferase) domain 1"/>
    <property type="match status" value="1"/>
</dbReference>
<dbReference type="SUPFAM" id="SSF56112">
    <property type="entry name" value="Protein kinase-like (PK-like)"/>
    <property type="match status" value="1"/>
</dbReference>
<keyword evidence="2" id="KW-0808">Transferase</keyword>
<dbReference type="Pfam" id="PF17667">
    <property type="entry name" value="Pkinase_fungal"/>
    <property type="match status" value="1"/>
</dbReference>
<dbReference type="GO" id="GO:0004672">
    <property type="term" value="F:protein kinase activity"/>
    <property type="evidence" value="ECO:0007669"/>
    <property type="project" value="InterPro"/>
</dbReference>
<feature type="domain" description="Fungal-type protein kinase" evidence="1">
    <location>
        <begin position="15"/>
        <end position="291"/>
    </location>
</feature>